<sequence length="121" mass="14308">MLSSLPAELENIITNYTSQLEHVEKFQESLNIINNIYYVYYENEEGLQLSRRQIPRFFSNESVEYYHQLSSRGVDGSDVGYHFLSIEHHFDSTKTLYPTIHLSRAHYESKYRLEDCGTVYV</sequence>
<proteinExistence type="predicted"/>
<dbReference type="AlphaFoldDB" id="A0A381TAD8"/>
<name>A0A381TAD8_9ZZZZ</name>
<reference evidence="1" key="1">
    <citation type="submission" date="2018-05" db="EMBL/GenBank/DDBJ databases">
        <authorList>
            <person name="Lanie J.A."/>
            <person name="Ng W.-L."/>
            <person name="Kazmierczak K.M."/>
            <person name="Andrzejewski T.M."/>
            <person name="Davidsen T.M."/>
            <person name="Wayne K.J."/>
            <person name="Tettelin H."/>
            <person name="Glass J.I."/>
            <person name="Rusch D."/>
            <person name="Podicherti R."/>
            <person name="Tsui H.-C.T."/>
            <person name="Winkler M.E."/>
        </authorList>
    </citation>
    <scope>NUCLEOTIDE SEQUENCE</scope>
</reference>
<gene>
    <name evidence="1" type="ORF">METZ01_LOCUS65345</name>
</gene>
<evidence type="ECO:0000313" key="1">
    <source>
        <dbReference type="EMBL" id="SVA12491.1"/>
    </source>
</evidence>
<dbReference type="EMBL" id="UINC01004190">
    <property type="protein sequence ID" value="SVA12491.1"/>
    <property type="molecule type" value="Genomic_DNA"/>
</dbReference>
<organism evidence="1">
    <name type="scientific">marine metagenome</name>
    <dbReference type="NCBI Taxonomy" id="408172"/>
    <lineage>
        <taxon>unclassified sequences</taxon>
        <taxon>metagenomes</taxon>
        <taxon>ecological metagenomes</taxon>
    </lineage>
</organism>
<protein>
    <submittedName>
        <fullName evidence="1">Uncharacterized protein</fullName>
    </submittedName>
</protein>
<accession>A0A381TAD8</accession>